<evidence type="ECO:0000313" key="1">
    <source>
        <dbReference type="EMBL" id="GAA3633321.1"/>
    </source>
</evidence>
<dbReference type="Proteomes" id="UP001501074">
    <property type="component" value="Unassembled WGS sequence"/>
</dbReference>
<dbReference type="Pfam" id="PF07224">
    <property type="entry name" value="Chlorophyllase"/>
    <property type="match status" value="1"/>
</dbReference>
<dbReference type="InterPro" id="IPR017395">
    <property type="entry name" value="Chlorophyllase-like"/>
</dbReference>
<reference evidence="2" key="1">
    <citation type="journal article" date="2019" name="Int. J. Syst. Evol. Microbiol.">
        <title>The Global Catalogue of Microorganisms (GCM) 10K type strain sequencing project: providing services to taxonomists for standard genome sequencing and annotation.</title>
        <authorList>
            <consortium name="The Broad Institute Genomics Platform"/>
            <consortium name="The Broad Institute Genome Sequencing Center for Infectious Disease"/>
            <person name="Wu L."/>
            <person name="Ma J."/>
        </authorList>
    </citation>
    <scope>NUCLEOTIDE SEQUENCE [LARGE SCALE GENOMIC DNA]</scope>
    <source>
        <strain evidence="2">JCM 16902</strain>
    </source>
</reference>
<comment type="caution">
    <text evidence="1">The sequence shown here is derived from an EMBL/GenBank/DDBJ whole genome shotgun (WGS) entry which is preliminary data.</text>
</comment>
<dbReference type="Gene3D" id="3.40.50.1820">
    <property type="entry name" value="alpha/beta hydrolase"/>
    <property type="match status" value="1"/>
</dbReference>
<sequence>MPTPASVAMARIGASTPWLTNTAAAASSRVSWLRRASARKVFPVTDESLVVKRDTVPYIRNGTASRFIGDPKGLLMEPLVSVKPLIVSAPGRDGDLQVRVSAPASGDGLPILLFAHGFGSSMHGYGPLTDHWASAGFVVVQPTFPDSRTVGVGPGDPGWADVWRTRVADLVRVLDAWDEVERAVPGLAGRVDPTLVAVAGHSFGGQSAGSLLGLRVLDRVTGEGEDLSDPRVRTGVLLATAGRGSDMTPEAVQMLPFINPDFSGMTRPALIVAGDRDDSPLSGRGADWMTDPYHLSPGPKSLLTVFGGEHSLGGIPGYEAAETTDENPARVAMIQQVTTEYLKAGLGLASSGVVVSAELGRLESR</sequence>
<evidence type="ECO:0008006" key="3">
    <source>
        <dbReference type="Google" id="ProtNLM"/>
    </source>
</evidence>
<accession>A0ABP7AIN9</accession>
<organism evidence="1 2">
    <name type="scientific">Kineosporia mesophila</name>
    <dbReference type="NCBI Taxonomy" id="566012"/>
    <lineage>
        <taxon>Bacteria</taxon>
        <taxon>Bacillati</taxon>
        <taxon>Actinomycetota</taxon>
        <taxon>Actinomycetes</taxon>
        <taxon>Kineosporiales</taxon>
        <taxon>Kineosporiaceae</taxon>
        <taxon>Kineosporia</taxon>
    </lineage>
</organism>
<gene>
    <name evidence="1" type="ORF">GCM10022223_59520</name>
</gene>
<dbReference type="InterPro" id="IPR029058">
    <property type="entry name" value="AB_hydrolase_fold"/>
</dbReference>
<dbReference type="SUPFAM" id="SSF53474">
    <property type="entry name" value="alpha/beta-Hydrolases"/>
    <property type="match status" value="1"/>
</dbReference>
<dbReference type="EMBL" id="BAAAZO010000012">
    <property type="protein sequence ID" value="GAA3633321.1"/>
    <property type="molecule type" value="Genomic_DNA"/>
</dbReference>
<dbReference type="PANTHER" id="PTHR33428">
    <property type="entry name" value="CHLOROPHYLLASE-2, CHLOROPLASTIC"/>
    <property type="match status" value="1"/>
</dbReference>
<name>A0ABP7AIN9_9ACTN</name>
<dbReference type="PANTHER" id="PTHR33428:SF14">
    <property type="entry name" value="CARBOXYLESTERASE TYPE B DOMAIN-CONTAINING PROTEIN"/>
    <property type="match status" value="1"/>
</dbReference>
<protein>
    <recommendedName>
        <fullName evidence="3">Chlorophyllase</fullName>
    </recommendedName>
</protein>
<evidence type="ECO:0000313" key="2">
    <source>
        <dbReference type="Proteomes" id="UP001501074"/>
    </source>
</evidence>
<proteinExistence type="predicted"/>
<keyword evidence="2" id="KW-1185">Reference proteome</keyword>